<evidence type="ECO:0000313" key="11">
    <source>
        <dbReference type="EMBL" id="AFJ20561.1"/>
    </source>
</evidence>
<organism evidence="11 14">
    <name type="scientific">Cyprinid herpesvirus 2</name>
    <name type="common">CyHV-2</name>
    <dbReference type="NCBI Taxonomy" id="317878"/>
    <lineage>
        <taxon>Viruses</taxon>
        <taxon>Duplodnaviria</taxon>
        <taxon>Heunggongvirae</taxon>
        <taxon>Peploviricota</taxon>
        <taxon>Herviviricetes</taxon>
        <taxon>Herpesvirales</taxon>
        <taxon>Alloherpesviridae</taxon>
        <taxon>Cyvirus</taxon>
        <taxon>Cyvirus cyprinidallo2</taxon>
    </lineage>
</organism>
<dbReference type="GO" id="GO:0004748">
    <property type="term" value="F:ribonucleoside-diphosphate reductase activity, thioredoxin disulfide as acceptor"/>
    <property type="evidence" value="ECO:0007669"/>
    <property type="project" value="UniProtKB-EC"/>
</dbReference>
<dbReference type="PANTHER" id="PTHR11573">
    <property type="entry name" value="RIBONUCLEOSIDE-DIPHOSPHATE REDUCTASE LARGE CHAIN"/>
    <property type="match status" value="1"/>
</dbReference>
<keyword evidence="3" id="KW-0021">Allosteric enzyme</keyword>
<dbReference type="Gene3D" id="3.20.70.20">
    <property type="match status" value="1"/>
</dbReference>
<evidence type="ECO:0000313" key="13">
    <source>
        <dbReference type="EMBL" id="AMB21705.1"/>
    </source>
</evidence>
<dbReference type="Pfam" id="PF02867">
    <property type="entry name" value="Ribonuc_red_lgC"/>
    <property type="match status" value="1"/>
</dbReference>
<dbReference type="EMBL" id="KT387800">
    <property type="protein sequence ID" value="AMB21705.1"/>
    <property type="molecule type" value="Genomic_DNA"/>
</dbReference>
<gene>
    <name evidence="11" type="ORF">CyHV2_ORF141</name>
</gene>
<keyword evidence="5 8" id="KW-0067">ATP-binding</keyword>
<dbReference type="InterPro" id="IPR013509">
    <property type="entry name" value="RNR_lsu_N"/>
</dbReference>
<dbReference type="KEGG" id="vg:14011370"/>
<evidence type="ECO:0000256" key="5">
    <source>
        <dbReference type="ARBA" id="ARBA00022840"/>
    </source>
</evidence>
<dbReference type="SMR" id="K7PBQ3"/>
<dbReference type="Proteomes" id="UP000126788">
    <property type="component" value="Genome"/>
</dbReference>
<dbReference type="EMBL" id="JQ815364">
    <property type="protein sequence ID" value="AFJ20561.1"/>
    <property type="molecule type" value="Genomic_DNA"/>
</dbReference>
<keyword evidence="7 9" id="KW-0215">Deoxyribonucleotide synthesis</keyword>
<evidence type="ECO:0000256" key="4">
    <source>
        <dbReference type="ARBA" id="ARBA00022741"/>
    </source>
</evidence>
<evidence type="ECO:0000256" key="9">
    <source>
        <dbReference type="RuleBase" id="RU003410"/>
    </source>
</evidence>
<comment type="catalytic activity">
    <reaction evidence="9">
        <text>a 2'-deoxyribonucleoside 5'-diphosphate + [thioredoxin]-disulfide + H2O = a ribonucleoside 5'-diphosphate + [thioredoxin]-dithiol</text>
        <dbReference type="Rhea" id="RHEA:23252"/>
        <dbReference type="Rhea" id="RHEA-COMP:10698"/>
        <dbReference type="Rhea" id="RHEA-COMP:10700"/>
        <dbReference type="ChEBI" id="CHEBI:15377"/>
        <dbReference type="ChEBI" id="CHEBI:29950"/>
        <dbReference type="ChEBI" id="CHEBI:50058"/>
        <dbReference type="ChEBI" id="CHEBI:57930"/>
        <dbReference type="ChEBI" id="CHEBI:73316"/>
        <dbReference type="EC" id="1.17.4.1"/>
    </reaction>
</comment>
<evidence type="ECO:0000256" key="8">
    <source>
        <dbReference type="PROSITE-ProRule" id="PRU00492"/>
    </source>
</evidence>
<evidence type="ECO:0000256" key="6">
    <source>
        <dbReference type="ARBA" id="ARBA00023002"/>
    </source>
</evidence>
<evidence type="ECO:0000313" key="12">
    <source>
        <dbReference type="EMBL" id="AKC02078.1"/>
    </source>
</evidence>
<dbReference type="NCBIfam" id="TIGR02506">
    <property type="entry name" value="NrdE_NrdA"/>
    <property type="match status" value="1"/>
</dbReference>
<keyword evidence="14" id="KW-1185">Reference proteome</keyword>
<accession>K7PBQ3</accession>
<evidence type="ECO:0000259" key="10">
    <source>
        <dbReference type="PROSITE" id="PS51161"/>
    </source>
</evidence>
<evidence type="ECO:0000313" key="16">
    <source>
        <dbReference type="Proteomes" id="UP000142765"/>
    </source>
</evidence>
<evidence type="ECO:0000313" key="14">
    <source>
        <dbReference type="Proteomes" id="UP000101183"/>
    </source>
</evidence>
<evidence type="ECO:0000313" key="15">
    <source>
        <dbReference type="Proteomes" id="UP000126788"/>
    </source>
</evidence>
<dbReference type="CDD" id="cd01679">
    <property type="entry name" value="RNR_I"/>
    <property type="match status" value="1"/>
</dbReference>
<dbReference type="SUPFAM" id="SSF48168">
    <property type="entry name" value="R1 subunit of ribonucleotide reductase, N-terminal domain"/>
    <property type="match status" value="1"/>
</dbReference>
<dbReference type="OrthoDB" id="2980at10239"/>
<dbReference type="UniPathway" id="UPA00326"/>
<dbReference type="Pfam" id="PF03477">
    <property type="entry name" value="ATP-cone"/>
    <property type="match status" value="1"/>
</dbReference>
<dbReference type="InterPro" id="IPR008926">
    <property type="entry name" value="RNR_R1-su_N"/>
</dbReference>
<dbReference type="PROSITE" id="PS00089">
    <property type="entry name" value="RIBORED_LARGE"/>
    <property type="match status" value="1"/>
</dbReference>
<evidence type="ECO:0000256" key="7">
    <source>
        <dbReference type="ARBA" id="ARBA00023116"/>
    </source>
</evidence>
<dbReference type="SUPFAM" id="SSF51998">
    <property type="entry name" value="PFL-like glycyl radical enzymes"/>
    <property type="match status" value="1"/>
</dbReference>
<reference evidence="13 16" key="3">
    <citation type="submission" date="2015-08" db="EMBL/GenBank/DDBJ databases">
        <authorList>
            <person name="Babu N.S."/>
            <person name="Beckwith C.J."/>
            <person name="Beseler K.G."/>
            <person name="Brison A."/>
            <person name="Carone J.V."/>
            <person name="Caskin T.P."/>
            <person name="Diamond M."/>
            <person name="Durham M.E."/>
            <person name="Foxe J.M."/>
            <person name="Go M."/>
            <person name="Henderson B.A."/>
            <person name="Jones I.B."/>
            <person name="McGettigan J.A."/>
            <person name="Micheletti S.J."/>
            <person name="Nasrallah M.E."/>
            <person name="Ortiz D."/>
            <person name="Piller C.R."/>
            <person name="Privatt S.R."/>
            <person name="Schneider S.L."/>
            <person name="Sharp S."/>
            <person name="Smith T.C."/>
            <person name="Stanton J.D."/>
            <person name="Ullery H.E."/>
            <person name="Wilson R.J."/>
            <person name="Serrano M.G."/>
            <person name="Buck G."/>
            <person name="Lee V."/>
            <person name="Wang Y."/>
            <person name="Carvalho R."/>
            <person name="Voegtly L."/>
            <person name="Shi R."/>
            <person name="Duckworth R."/>
            <person name="Johnson A."/>
            <person name="Loviza R."/>
            <person name="Walstead R."/>
            <person name="Shah Z."/>
            <person name="Kiflezghi M."/>
            <person name="Wade K."/>
            <person name="Ball S.L."/>
            <person name="Bradley K.W."/>
            <person name="Asai D.J."/>
            <person name="Bowman C.A."/>
            <person name="Russell D.A."/>
            <person name="Pope W.H."/>
            <person name="Jacobs-Sera D."/>
            <person name="Hendrix R.W."/>
            <person name="Hatfull G.F."/>
        </authorList>
    </citation>
    <scope>NUCLEOTIDE SEQUENCE [LARGE SCALE GENOMIC DNA]</scope>
    <source>
        <strain evidence="13">SY</strain>
    </source>
</reference>
<reference evidence="12" key="2">
    <citation type="journal article" date="2015" name="Can. J. Microbiol.">
        <title>Characterization and Prevalence of A New Fatal Genotype CyHV-2 in Mainland China.</title>
        <authorList>
            <person name="Li L."/>
            <person name="Luo Y."/>
            <person name="Gao Z."/>
            <person name="Huang J."/>
            <person name="Zheng X."/>
            <person name="Nie H."/>
            <person name="Zhang J."/>
            <person name="Lin L."/>
            <person name="Yuan J."/>
        </authorList>
    </citation>
    <scope>NUCLEOTIDE SEQUENCE [LARGE SCALE GENOMIC DNA]</scope>
    <source>
        <strain evidence="12">SY-C1</strain>
    </source>
</reference>
<dbReference type="InterPro" id="IPR013346">
    <property type="entry name" value="NrdE_NrdA_C"/>
</dbReference>
<reference evidence="15" key="4">
    <citation type="journal article" date="2022" name="Can. J. Microbiol.">
        <title>Characterization and Prevalence of A New Fatal Genotype CyHV-2 in Mainland China.</title>
        <authorList>
            <person name="Li L."/>
            <person name="Luo Y."/>
            <person name="Gao Z."/>
            <person name="Huang J."/>
            <person name="Zheng X."/>
            <person name="Nie H."/>
            <person name="Zhang J."/>
            <person name="Lin L."/>
            <person name="Yuan J."/>
        </authorList>
    </citation>
    <scope>NUCLEOTIDE SEQUENCE [LARGE SCALE GENOMIC DNA]</scope>
</reference>
<protein>
    <recommendedName>
        <fullName evidence="2 9">Ribonucleoside-diphosphate reductase</fullName>
        <ecNumber evidence="2 9">1.17.4.1</ecNumber>
    </recommendedName>
</protein>
<dbReference type="GeneID" id="14011370"/>
<feature type="domain" description="ATP-cone" evidence="10">
    <location>
        <begin position="13"/>
        <end position="102"/>
    </location>
</feature>
<dbReference type="RefSeq" id="YP_007003955.1">
    <property type="nucleotide sequence ID" value="NC_019495.1"/>
</dbReference>
<proteinExistence type="inferred from homology"/>
<dbReference type="EC" id="1.17.4.1" evidence="2 9"/>
<comment type="similarity">
    <text evidence="1 9">Belongs to the ribonucleoside diphosphate reductase large chain family.</text>
</comment>
<dbReference type="GO" id="GO:0005524">
    <property type="term" value="F:ATP binding"/>
    <property type="evidence" value="ECO:0007669"/>
    <property type="project" value="UniProtKB-UniRule"/>
</dbReference>
<dbReference type="InterPro" id="IPR005144">
    <property type="entry name" value="ATP-cone_dom"/>
</dbReference>
<dbReference type="InterPro" id="IPR000788">
    <property type="entry name" value="RNR_lg_C"/>
</dbReference>
<comment type="function">
    <text evidence="9">Provides the precursors necessary for DNA synthesis. Catalyzes the biosynthesis of deoxyribonucleotides from the corresponding ribonucleotides.</text>
</comment>
<dbReference type="Proteomes" id="UP000101183">
    <property type="component" value="Segment"/>
</dbReference>
<dbReference type="PRINTS" id="PR01183">
    <property type="entry name" value="RIBORDTASEM1"/>
</dbReference>
<reference evidence="11 14" key="1">
    <citation type="journal article" date="2013" name="J. Virol.">
        <title>Comparative genomics of carp herpesviruses.</title>
        <authorList>
            <person name="Davison A.J."/>
            <person name="Kurobe T."/>
            <person name="Gatherer D."/>
            <person name="Cunningham C."/>
            <person name="Korf I."/>
            <person name="Fukuda H."/>
            <person name="Hedrick R.P."/>
            <person name="Waltzek T.B."/>
        </authorList>
    </citation>
    <scope>NUCLEOTIDE SEQUENCE [LARGE SCALE GENOMIC DNA]</scope>
    <source>
        <strain evidence="11">ST-J1</strain>
    </source>
</reference>
<dbReference type="PROSITE" id="PS51161">
    <property type="entry name" value="ATP_CONE"/>
    <property type="match status" value="1"/>
</dbReference>
<name>K7PBQ3_CYHV2</name>
<dbReference type="GO" id="GO:0009263">
    <property type="term" value="P:deoxyribonucleotide biosynthetic process"/>
    <property type="evidence" value="ECO:0007669"/>
    <property type="project" value="UniProtKB-KW"/>
</dbReference>
<dbReference type="InterPro" id="IPR039718">
    <property type="entry name" value="Rrm1"/>
</dbReference>
<dbReference type="EMBL" id="KM200722">
    <property type="protein sequence ID" value="AKC02078.1"/>
    <property type="molecule type" value="Genomic_DNA"/>
</dbReference>
<sequence>MESITTTTVGCEPYVVKRSGQTQAIDIQKVADRIENCGYSSKIVNPLQVAKKVEAGIGNGFKTSAIDVLLAQTLASMTTVHPDYGILASRIAVSNLHKQTPDTFSDAMWQLYHNVNPDTKENAPLVSERFFELSVKHKSELDAAVVHGRDFDLNYFGFKTLEKSYLLSSSKGPVERPQYMYMRCAMQIHGDNIARVVETYDLMSRGYFTHASPTLFNACSTKSQMSSCFLLNVKEDSMEGIMDTLKSCAMISKHAGGIGMSASNLRAGGAYIKGTNGRSNGLVPTLRIFNALERMVDQGGNKRPGALAVYLEPWHADIFEFLDLRKNNGVEEQRTRDLFQALWIPDLFMQRVKDNKHWSLMCPARCPGLDEAYGEKFDMLYTGYEKTEGAVKRTVSARELWDKILVAQLETGGPFMLYKDAANRKSNHNHLGTIKCSNLCTEIIQYTNKDEVAVCNLASVALNAFVEPLHDGGELVFNHQKLTEVVKVITLNLNNLIDVNFYPVPEAAASNRRHRPIGIGVQGLADVFQMLRMPFTSPEAKRLNKMIFETIYHAALTQSCAQAELYGPYESYDGSPVSKGLLQFDMWGLSERDLGGHCDWNTLRKSINRFGLRNSLLVAPMPTASTAQILGNNESIEPFTSNLYQRRVLSGDFQVVNKHMVKVLEERGLWTDEMRTELLVNKGSVQAIASFPSELKDVFKTAYELPQKDLIDMAADRAPFVDQSQSLNLFLCENDPDLKMKKLTRMHMHAWSRGLKTGMYYLRTKAAVAPVQFSVAPEVAAAASKRKRDASDTNNGTKSPKKQSTAAAALEIVCTDDVCVMCSS</sequence>
<dbReference type="Pfam" id="PF00317">
    <property type="entry name" value="Ribonuc_red_lgN"/>
    <property type="match status" value="1"/>
</dbReference>
<keyword evidence="4 8" id="KW-0547">Nucleotide-binding</keyword>
<keyword evidence="6 9" id="KW-0560">Oxidoreductase</keyword>
<dbReference type="PANTHER" id="PTHR11573:SF6">
    <property type="entry name" value="RIBONUCLEOSIDE-DIPHOSPHATE REDUCTASE LARGE SUBUNIT"/>
    <property type="match status" value="1"/>
</dbReference>
<dbReference type="Proteomes" id="UP000142765">
    <property type="component" value="Segment"/>
</dbReference>
<evidence type="ECO:0000256" key="1">
    <source>
        <dbReference type="ARBA" id="ARBA00010406"/>
    </source>
</evidence>
<evidence type="ECO:0000256" key="2">
    <source>
        <dbReference type="ARBA" id="ARBA00012274"/>
    </source>
</evidence>
<evidence type="ECO:0000256" key="3">
    <source>
        <dbReference type="ARBA" id="ARBA00022533"/>
    </source>
</evidence>